<name>A0A821NH15_9BILA</name>
<gene>
    <name evidence="1" type="ORF">UJA718_LOCUS40667</name>
</gene>
<organism evidence="1 2">
    <name type="scientific">Rotaria socialis</name>
    <dbReference type="NCBI Taxonomy" id="392032"/>
    <lineage>
        <taxon>Eukaryota</taxon>
        <taxon>Metazoa</taxon>
        <taxon>Spiralia</taxon>
        <taxon>Gnathifera</taxon>
        <taxon>Rotifera</taxon>
        <taxon>Eurotatoria</taxon>
        <taxon>Bdelloidea</taxon>
        <taxon>Philodinida</taxon>
        <taxon>Philodinidae</taxon>
        <taxon>Rotaria</taxon>
    </lineage>
</organism>
<feature type="non-terminal residue" evidence="1">
    <location>
        <position position="1"/>
    </location>
</feature>
<dbReference type="AlphaFoldDB" id="A0A821NH15"/>
<dbReference type="Proteomes" id="UP000663873">
    <property type="component" value="Unassembled WGS sequence"/>
</dbReference>
<accession>A0A821NH15</accession>
<protein>
    <submittedName>
        <fullName evidence="1">Uncharacterized protein</fullName>
    </submittedName>
</protein>
<dbReference type="PANTHER" id="PTHR46601:SF1">
    <property type="entry name" value="ADF-H DOMAIN-CONTAINING PROTEIN"/>
    <property type="match status" value="1"/>
</dbReference>
<evidence type="ECO:0000313" key="1">
    <source>
        <dbReference type="EMBL" id="CAF4787348.1"/>
    </source>
</evidence>
<reference evidence="1" key="1">
    <citation type="submission" date="2021-02" db="EMBL/GenBank/DDBJ databases">
        <authorList>
            <person name="Nowell W R."/>
        </authorList>
    </citation>
    <scope>NUCLEOTIDE SEQUENCE</scope>
</reference>
<evidence type="ECO:0000313" key="2">
    <source>
        <dbReference type="Proteomes" id="UP000663873"/>
    </source>
</evidence>
<proteinExistence type="predicted"/>
<dbReference type="PANTHER" id="PTHR46601">
    <property type="entry name" value="ULP_PROTEASE DOMAIN-CONTAINING PROTEIN"/>
    <property type="match status" value="1"/>
</dbReference>
<keyword evidence="2" id="KW-1185">Reference proteome</keyword>
<dbReference type="EMBL" id="CAJOBP010045660">
    <property type="protein sequence ID" value="CAF4787348.1"/>
    <property type="molecule type" value="Genomic_DNA"/>
</dbReference>
<comment type="caution">
    <text evidence="1">The sequence shown here is derived from an EMBL/GenBank/DDBJ whole genome shotgun (WGS) entry which is preliminary data.</text>
</comment>
<sequence length="134" mass="14942">DGACAHFKNNASILNLIHHKIDFDLDACWTFTATEHGKGAGDGIGAVLKPSARCATLSTNILMSNAKDFYEFTQKQQLETARRSNKDIPGVHVFFLESDEVEEAKKSYLQARSEKLRTTGEKGFCFYSFMSVLI</sequence>